<gene>
    <name evidence="1" type="ORF">FHS94_003384</name>
</gene>
<accession>A0A7W9BGB5</accession>
<dbReference type="Proteomes" id="UP000546200">
    <property type="component" value="Unassembled WGS sequence"/>
</dbReference>
<keyword evidence="2" id="KW-1185">Reference proteome</keyword>
<dbReference type="EMBL" id="JACIJK010000011">
    <property type="protein sequence ID" value="MBB5716518.1"/>
    <property type="molecule type" value="Genomic_DNA"/>
</dbReference>
<evidence type="ECO:0000313" key="2">
    <source>
        <dbReference type="Proteomes" id="UP000546200"/>
    </source>
</evidence>
<comment type="caution">
    <text evidence="1">The sequence shown here is derived from an EMBL/GenBank/DDBJ whole genome shotgun (WGS) entry which is preliminary data.</text>
</comment>
<protein>
    <submittedName>
        <fullName evidence="1">Uncharacterized protein</fullName>
    </submittedName>
</protein>
<name>A0A7W9BGB5_9SPHN</name>
<organism evidence="1 2">
    <name type="scientific">Sphingomonas aerophila</name>
    <dbReference type="NCBI Taxonomy" id="1344948"/>
    <lineage>
        <taxon>Bacteria</taxon>
        <taxon>Pseudomonadati</taxon>
        <taxon>Pseudomonadota</taxon>
        <taxon>Alphaproteobacteria</taxon>
        <taxon>Sphingomonadales</taxon>
        <taxon>Sphingomonadaceae</taxon>
        <taxon>Sphingomonas</taxon>
    </lineage>
</organism>
<dbReference type="AlphaFoldDB" id="A0A7W9BGB5"/>
<reference evidence="1 2" key="1">
    <citation type="submission" date="2020-08" db="EMBL/GenBank/DDBJ databases">
        <title>Genomic Encyclopedia of Type Strains, Phase IV (KMG-IV): sequencing the most valuable type-strain genomes for metagenomic binning, comparative biology and taxonomic classification.</title>
        <authorList>
            <person name="Goeker M."/>
        </authorList>
    </citation>
    <scope>NUCLEOTIDE SEQUENCE [LARGE SCALE GENOMIC DNA]</scope>
    <source>
        <strain evidence="1 2">DSM 100044</strain>
    </source>
</reference>
<proteinExistence type="predicted"/>
<sequence length="67" mass="7231">MAYPDPDTLRLVANMARMCARLPVLGDPRPELARYGAQRALEQFAADLEATAANVERQGPGADDESS</sequence>
<evidence type="ECO:0000313" key="1">
    <source>
        <dbReference type="EMBL" id="MBB5716518.1"/>
    </source>
</evidence>